<reference evidence="3 4" key="1">
    <citation type="submission" date="2010-10" db="EMBL/GenBank/DDBJ databases">
        <title>Complete sequence of Frankia sp. EuI1c.</title>
        <authorList>
            <consortium name="US DOE Joint Genome Institute"/>
            <person name="Lucas S."/>
            <person name="Copeland A."/>
            <person name="Lapidus A."/>
            <person name="Cheng J.-F."/>
            <person name="Bruce D."/>
            <person name="Goodwin L."/>
            <person name="Pitluck S."/>
            <person name="Chertkov O."/>
            <person name="Detter J.C."/>
            <person name="Han C."/>
            <person name="Tapia R."/>
            <person name="Land M."/>
            <person name="Hauser L."/>
            <person name="Jeffries C."/>
            <person name="Kyrpides N."/>
            <person name="Ivanova N."/>
            <person name="Mikhailova N."/>
            <person name="Beauchemin N."/>
            <person name="Sen A."/>
            <person name="Sur S.A."/>
            <person name="Gtari M."/>
            <person name="Wall L."/>
            <person name="Tisa L."/>
            <person name="Woyke T."/>
        </authorList>
    </citation>
    <scope>NUCLEOTIDE SEQUENCE [LARGE SCALE GENOMIC DNA]</scope>
    <source>
        <strain evidence="4">DSM 45817 / CECT 9037 / EuI1c</strain>
    </source>
</reference>
<dbReference type="AlphaFoldDB" id="E3J2T0"/>
<sequence length="412" mass="42073">MTTVLRPSTTAGRSAAGGPAERRGAVRGPVPACARRPPARPARRPRRPGRALVIVLALPAVLAASPAAAVGVPRPGSAPGPVDTPVPAAVTSAPPVPIRPVAPPTRGPGGIGVRLLDAPTDRADDPRAHVYIVDHLAPGATIVRHVEVSNTTTAPQRVSMYAAGARVDGDGFDVDPGRTGDELTSWVTVAPGAVEVPARTAATVTVTVRVPRRATAGERFGVVWAEPAPPALPGQVTVVNRVGVRLYLDIGPGGEPPTDFAISDVAAGRGVDGGLYVAATVRNTAERALDMLGTLRLADGPAGLTTPVVAVPSGRTIGKGASARLVIPVTASLPLGPWTAHLELSSGLVHHSATVRLLFPASPGEHPGLRLGPSVLLVVLSASGGAVVVLTGFVLVTRRGRQRRRRRGAHRA</sequence>
<dbReference type="OrthoDB" id="3212949at2"/>
<evidence type="ECO:0000256" key="2">
    <source>
        <dbReference type="SAM" id="Phobius"/>
    </source>
</evidence>
<proteinExistence type="predicted"/>
<feature type="region of interest" description="Disordered" evidence="1">
    <location>
        <begin position="91"/>
        <end position="110"/>
    </location>
</feature>
<dbReference type="STRING" id="298654.FraEuI1c_3734"/>
<dbReference type="InParanoid" id="E3J2T0"/>
<protein>
    <recommendedName>
        <fullName evidence="5">DUF916 domain-containing protein</fullName>
    </recommendedName>
</protein>
<dbReference type="RefSeq" id="WP_013424859.1">
    <property type="nucleotide sequence ID" value="NC_014666.1"/>
</dbReference>
<dbReference type="Proteomes" id="UP000002484">
    <property type="component" value="Chromosome"/>
</dbReference>
<evidence type="ECO:0000256" key="1">
    <source>
        <dbReference type="SAM" id="MobiDB-lite"/>
    </source>
</evidence>
<keyword evidence="2" id="KW-0812">Transmembrane</keyword>
<dbReference type="eggNOG" id="ENOG502ZNQ4">
    <property type="taxonomic scope" value="Bacteria"/>
</dbReference>
<keyword evidence="4" id="KW-1185">Reference proteome</keyword>
<keyword evidence="2" id="KW-0472">Membrane</keyword>
<dbReference type="EMBL" id="CP002299">
    <property type="protein sequence ID" value="ADP81741.1"/>
    <property type="molecule type" value="Genomic_DNA"/>
</dbReference>
<accession>E3J2T0</accession>
<feature type="compositionally biased region" description="Basic residues" evidence="1">
    <location>
        <begin position="37"/>
        <end position="46"/>
    </location>
</feature>
<evidence type="ECO:0000313" key="4">
    <source>
        <dbReference type="Proteomes" id="UP000002484"/>
    </source>
</evidence>
<feature type="compositionally biased region" description="Pro residues" evidence="1">
    <location>
        <begin position="94"/>
        <end position="106"/>
    </location>
</feature>
<organism evidence="3 4">
    <name type="scientific">Pseudofrankia inefficax (strain DSM 45817 / CECT 9037 / DDB 130130 / EuI1c)</name>
    <name type="common">Frankia inefficax</name>
    <dbReference type="NCBI Taxonomy" id="298654"/>
    <lineage>
        <taxon>Bacteria</taxon>
        <taxon>Bacillati</taxon>
        <taxon>Actinomycetota</taxon>
        <taxon>Actinomycetes</taxon>
        <taxon>Frankiales</taxon>
        <taxon>Frankiaceae</taxon>
        <taxon>Pseudofrankia</taxon>
    </lineage>
</organism>
<gene>
    <name evidence="3" type="ordered locus">FraEuI1c_3734</name>
</gene>
<evidence type="ECO:0008006" key="5">
    <source>
        <dbReference type="Google" id="ProtNLM"/>
    </source>
</evidence>
<feature type="region of interest" description="Disordered" evidence="1">
    <location>
        <begin position="1"/>
        <end position="46"/>
    </location>
</feature>
<feature type="transmembrane region" description="Helical" evidence="2">
    <location>
        <begin position="375"/>
        <end position="397"/>
    </location>
</feature>
<name>E3J2T0_PSEI1</name>
<feature type="compositionally biased region" description="Polar residues" evidence="1">
    <location>
        <begin position="1"/>
        <end position="12"/>
    </location>
</feature>
<feature type="transmembrane region" description="Helical" evidence="2">
    <location>
        <begin position="51"/>
        <end position="72"/>
    </location>
</feature>
<dbReference type="KEGG" id="fri:FraEuI1c_3734"/>
<keyword evidence="2" id="KW-1133">Transmembrane helix</keyword>
<evidence type="ECO:0000313" key="3">
    <source>
        <dbReference type="EMBL" id="ADP81741.1"/>
    </source>
</evidence>
<feature type="compositionally biased region" description="Low complexity" evidence="1">
    <location>
        <begin position="26"/>
        <end position="36"/>
    </location>
</feature>
<dbReference type="HOGENOM" id="CLU_055415_0_0_11"/>